<feature type="compositionally biased region" description="Acidic residues" evidence="1">
    <location>
        <begin position="207"/>
        <end position="234"/>
    </location>
</feature>
<evidence type="ECO:0008006" key="4">
    <source>
        <dbReference type="Google" id="ProtNLM"/>
    </source>
</evidence>
<evidence type="ECO:0000313" key="3">
    <source>
        <dbReference type="Proteomes" id="UP001285441"/>
    </source>
</evidence>
<proteinExistence type="predicted"/>
<dbReference type="AlphaFoldDB" id="A0AAE0K574"/>
<dbReference type="EMBL" id="JAULSW010000009">
    <property type="protein sequence ID" value="KAK3369842.1"/>
    <property type="molecule type" value="Genomic_DNA"/>
</dbReference>
<comment type="caution">
    <text evidence="2">The sequence shown here is derived from an EMBL/GenBank/DDBJ whole genome shotgun (WGS) entry which is preliminary data.</text>
</comment>
<reference evidence="2" key="2">
    <citation type="submission" date="2023-06" db="EMBL/GenBank/DDBJ databases">
        <authorList>
            <consortium name="Lawrence Berkeley National Laboratory"/>
            <person name="Haridas S."/>
            <person name="Hensen N."/>
            <person name="Bonometti L."/>
            <person name="Westerberg I."/>
            <person name="Brannstrom I.O."/>
            <person name="Guillou S."/>
            <person name="Cros-Aarteil S."/>
            <person name="Calhoun S."/>
            <person name="Kuo A."/>
            <person name="Mondo S."/>
            <person name="Pangilinan J."/>
            <person name="Riley R."/>
            <person name="LaButti K."/>
            <person name="Andreopoulos B."/>
            <person name="Lipzen A."/>
            <person name="Chen C."/>
            <person name="Yanf M."/>
            <person name="Daum C."/>
            <person name="Ng V."/>
            <person name="Clum A."/>
            <person name="Steindorff A."/>
            <person name="Ohm R."/>
            <person name="Martin F."/>
            <person name="Silar P."/>
            <person name="Natvig D."/>
            <person name="Lalanne C."/>
            <person name="Gautier V."/>
            <person name="Ament-velasquez S.L."/>
            <person name="Kruys A."/>
            <person name="Hutchinson M.I."/>
            <person name="Powell A.J."/>
            <person name="Barry K."/>
            <person name="Miller A.N."/>
            <person name="Grigoriev I.V."/>
            <person name="Debuchy R."/>
            <person name="Gladieux P."/>
            <person name="Thoren M.H."/>
            <person name="Johannesson H."/>
        </authorList>
    </citation>
    <scope>NUCLEOTIDE SEQUENCE</scope>
    <source>
        <strain evidence="2">CBS 232.78</strain>
    </source>
</reference>
<protein>
    <recommendedName>
        <fullName evidence="4">F-box domain-containing protein</fullName>
    </recommendedName>
</protein>
<sequence>MDRLSNEILTKICNHVQLAHQPSLVSFALVNKHYYFLARDFLYERITIPVPEPTDVGEEAEHASIRKEDLAETVQQGLVGLQRDEAFGRVRALVIEARPDDLRTLYSYGSNTGRDARETAWKDNSEYDAGLRGGLLEDDRLDGLQCAEINYYRPVRLLKADNSVWTPLVELLPQLTGLTDFVFLSNEQFPSVLLKILHRDRPRSEVESDDEDDGEDAESEQETEETATDDVELDEHDRLLVTSPSLYRFGMCLFEDYGEAIFPVKRAHKAILSMVSGGAPNLKAVSSLAIWRFPKFHRRLFKMNPHDQGGPPLEELSLWSGWRRPLREDIVEYYNLTSVTTLALSMVDLEWDYDGPGPSSKCKRRTPACIEEDAGWFLCGLPKVSSLLLDKWQSKLSLGAILPVNLRKLFIRDMRVRYDGSLGWACTDRHLWLLDPAAIKNLANVCLLLDEVGLSMFHSCGDAKEVAIHRAFGALPRLRHPILRLKQPGFGVRDLASDPLPLPATDLDLVHRLAFMDQQWDHGIFDEDSDIFSADHNDVPSCYSPIPYFTHICHSWSLWRHPSDALATRSWQ</sequence>
<organism evidence="2 3">
    <name type="scientific">Podospora didyma</name>
    <dbReference type="NCBI Taxonomy" id="330526"/>
    <lineage>
        <taxon>Eukaryota</taxon>
        <taxon>Fungi</taxon>
        <taxon>Dikarya</taxon>
        <taxon>Ascomycota</taxon>
        <taxon>Pezizomycotina</taxon>
        <taxon>Sordariomycetes</taxon>
        <taxon>Sordariomycetidae</taxon>
        <taxon>Sordariales</taxon>
        <taxon>Podosporaceae</taxon>
        <taxon>Podospora</taxon>
    </lineage>
</organism>
<evidence type="ECO:0000313" key="2">
    <source>
        <dbReference type="EMBL" id="KAK3369842.1"/>
    </source>
</evidence>
<evidence type="ECO:0000256" key="1">
    <source>
        <dbReference type="SAM" id="MobiDB-lite"/>
    </source>
</evidence>
<accession>A0AAE0K574</accession>
<dbReference type="Proteomes" id="UP001285441">
    <property type="component" value="Unassembled WGS sequence"/>
</dbReference>
<name>A0AAE0K574_9PEZI</name>
<keyword evidence="3" id="KW-1185">Reference proteome</keyword>
<feature type="region of interest" description="Disordered" evidence="1">
    <location>
        <begin position="203"/>
        <end position="234"/>
    </location>
</feature>
<reference evidence="2" key="1">
    <citation type="journal article" date="2023" name="Mol. Phylogenet. Evol.">
        <title>Genome-scale phylogeny and comparative genomics of the fungal order Sordariales.</title>
        <authorList>
            <person name="Hensen N."/>
            <person name="Bonometti L."/>
            <person name="Westerberg I."/>
            <person name="Brannstrom I.O."/>
            <person name="Guillou S."/>
            <person name="Cros-Aarteil S."/>
            <person name="Calhoun S."/>
            <person name="Haridas S."/>
            <person name="Kuo A."/>
            <person name="Mondo S."/>
            <person name="Pangilinan J."/>
            <person name="Riley R."/>
            <person name="LaButti K."/>
            <person name="Andreopoulos B."/>
            <person name="Lipzen A."/>
            <person name="Chen C."/>
            <person name="Yan M."/>
            <person name="Daum C."/>
            <person name="Ng V."/>
            <person name="Clum A."/>
            <person name="Steindorff A."/>
            <person name="Ohm R.A."/>
            <person name="Martin F."/>
            <person name="Silar P."/>
            <person name="Natvig D.O."/>
            <person name="Lalanne C."/>
            <person name="Gautier V."/>
            <person name="Ament-Velasquez S.L."/>
            <person name="Kruys A."/>
            <person name="Hutchinson M.I."/>
            <person name="Powell A.J."/>
            <person name="Barry K."/>
            <person name="Miller A.N."/>
            <person name="Grigoriev I.V."/>
            <person name="Debuchy R."/>
            <person name="Gladieux P."/>
            <person name="Hiltunen Thoren M."/>
            <person name="Johannesson H."/>
        </authorList>
    </citation>
    <scope>NUCLEOTIDE SEQUENCE</scope>
    <source>
        <strain evidence="2">CBS 232.78</strain>
    </source>
</reference>
<gene>
    <name evidence="2" type="ORF">B0H63DRAFT_564136</name>
</gene>